<gene>
    <name evidence="2" type="ORF">UU85_C0001G0089</name>
</gene>
<dbReference type="AlphaFoldDB" id="A0A0G0XLB4"/>
<evidence type="ECO:0000313" key="2">
    <source>
        <dbReference type="EMBL" id="KKS25659.1"/>
    </source>
</evidence>
<dbReference type="EMBL" id="LCCF01000001">
    <property type="protein sequence ID" value="KKS25659.1"/>
    <property type="molecule type" value="Genomic_DNA"/>
</dbReference>
<reference evidence="2 3" key="1">
    <citation type="journal article" date="2015" name="Nature">
        <title>rRNA introns, odd ribosomes, and small enigmatic genomes across a large radiation of phyla.</title>
        <authorList>
            <person name="Brown C.T."/>
            <person name="Hug L.A."/>
            <person name="Thomas B.C."/>
            <person name="Sharon I."/>
            <person name="Castelle C.J."/>
            <person name="Singh A."/>
            <person name="Wilkins M.J."/>
            <person name="Williams K.H."/>
            <person name="Banfield J.F."/>
        </authorList>
    </citation>
    <scope>NUCLEOTIDE SEQUENCE [LARGE SCALE GENOMIC DNA]</scope>
</reference>
<dbReference type="Gene3D" id="1.10.10.580">
    <property type="entry name" value="Structural maintenance of chromosome 1. Chain E"/>
    <property type="match status" value="1"/>
</dbReference>
<evidence type="ECO:0000256" key="1">
    <source>
        <dbReference type="ARBA" id="ARBA00044777"/>
    </source>
</evidence>
<protein>
    <recommendedName>
        <fullName evidence="1">Segregation and condensation protein A</fullName>
    </recommendedName>
</protein>
<dbReference type="PANTHER" id="PTHR33969">
    <property type="entry name" value="SEGREGATION AND CONDENSATION PROTEIN A"/>
    <property type="match status" value="1"/>
</dbReference>
<dbReference type="InterPro" id="IPR003768">
    <property type="entry name" value="ScpA"/>
</dbReference>
<accession>A0A0G0XLB4</accession>
<dbReference type="PANTHER" id="PTHR33969:SF2">
    <property type="entry name" value="SEGREGATION AND CONDENSATION PROTEIN A"/>
    <property type="match status" value="1"/>
</dbReference>
<dbReference type="InterPro" id="IPR036390">
    <property type="entry name" value="WH_DNA-bd_sf"/>
</dbReference>
<dbReference type="Gene3D" id="6.10.250.2410">
    <property type="match status" value="1"/>
</dbReference>
<evidence type="ECO:0000313" key="3">
    <source>
        <dbReference type="Proteomes" id="UP000034256"/>
    </source>
</evidence>
<dbReference type="Proteomes" id="UP000034256">
    <property type="component" value="Unassembled WGS sequence"/>
</dbReference>
<dbReference type="Pfam" id="PF02616">
    <property type="entry name" value="SMC_ScpA"/>
    <property type="match status" value="1"/>
</dbReference>
<comment type="caution">
    <text evidence="2">The sequence shown here is derived from an EMBL/GenBank/DDBJ whole genome shotgun (WGS) entry which is preliminary data.</text>
</comment>
<name>A0A0G0XLB4_9BACT</name>
<organism evidence="2 3">
    <name type="scientific">Candidatus Wolfebacteria bacterium GW2011_GWA2_42_10</name>
    <dbReference type="NCBI Taxonomy" id="1619004"/>
    <lineage>
        <taxon>Bacteria</taxon>
        <taxon>Candidatus Wolfeibacteriota</taxon>
    </lineage>
</organism>
<proteinExistence type="predicted"/>
<dbReference type="InterPro" id="IPR023093">
    <property type="entry name" value="ScpA-like_C"/>
</dbReference>
<dbReference type="SUPFAM" id="SSF46785">
    <property type="entry name" value="Winged helix' DNA-binding domain"/>
    <property type="match status" value="1"/>
</dbReference>
<sequence length="232" mass="27161">MKNYELKTEKFSGPIEKLLELIEERKMEIADLSLSEVVADFLNYLKEIEEAEPRLLADFVVVAARLILLKSKALLPNLKLTDEEEKDIKDLEERVRRYGEFKPAIGLFKKFYERKEFSVSRPLLFSQEPIFYPAENITIKSLEQAFGGIFKEFQKLTLESTTIESSLIKLEEKIEEIIEKIERGIGQFSELVKEKSRTEIIVLFLALLHLLKDQIIEVEQEEKFEDIMIKKI</sequence>